<keyword evidence="5" id="KW-1185">Reference proteome</keyword>
<accession>A0ABU1TWT6</accession>
<dbReference type="InterPro" id="IPR036380">
    <property type="entry name" value="Isochorismatase-like_sf"/>
</dbReference>
<comment type="similarity">
    <text evidence="1">Belongs to the isochorismatase family.</text>
</comment>
<dbReference type="InterPro" id="IPR050272">
    <property type="entry name" value="Isochorismatase-like_hydrls"/>
</dbReference>
<sequence length="186" mass="20823">MLSQTALLVIDAQVGIIEGPSIGPVFKKEQVLTVMKDAIQQAREREIPVIYIQDLDVGKDDPQQHEIHPAILPLADETVIKKKATNAFFETDLKAKLNELKIGHIVMIGMKTEYCVDTTARAATTLGIDVTLIEDGHSTTDNKVLSAEQIIAHHNCNLHGLDNINYFIMVRKSVEDVFEHKHLEYK</sequence>
<evidence type="ECO:0000313" key="4">
    <source>
        <dbReference type="EMBL" id="MDR7071634.1"/>
    </source>
</evidence>
<name>A0ABU1TWT6_9BACL</name>
<dbReference type="Proteomes" id="UP001258181">
    <property type="component" value="Unassembled WGS sequence"/>
</dbReference>
<gene>
    <name evidence="4" type="ORF">J2X07_000609</name>
</gene>
<evidence type="ECO:0000256" key="2">
    <source>
        <dbReference type="ARBA" id="ARBA00022801"/>
    </source>
</evidence>
<dbReference type="PANTHER" id="PTHR43540">
    <property type="entry name" value="PEROXYUREIDOACRYLATE/UREIDOACRYLATE AMIDOHYDROLASE-RELATED"/>
    <property type="match status" value="1"/>
</dbReference>
<dbReference type="EMBL" id="JAVDWA010000001">
    <property type="protein sequence ID" value="MDR7071634.1"/>
    <property type="molecule type" value="Genomic_DNA"/>
</dbReference>
<evidence type="ECO:0000256" key="1">
    <source>
        <dbReference type="ARBA" id="ARBA00006336"/>
    </source>
</evidence>
<dbReference type="SUPFAM" id="SSF52499">
    <property type="entry name" value="Isochorismatase-like hydrolases"/>
    <property type="match status" value="1"/>
</dbReference>
<dbReference type="InterPro" id="IPR000868">
    <property type="entry name" value="Isochorismatase-like_dom"/>
</dbReference>
<dbReference type="CDD" id="cd01014">
    <property type="entry name" value="nicotinamidase_related"/>
    <property type="match status" value="1"/>
</dbReference>
<comment type="caution">
    <text evidence="4">The sequence shown here is derived from an EMBL/GenBank/DDBJ whole genome shotgun (WGS) entry which is preliminary data.</text>
</comment>
<keyword evidence="2" id="KW-0378">Hydrolase</keyword>
<protein>
    <submittedName>
        <fullName evidence="4">Nicotinamidase-related amidase</fullName>
    </submittedName>
</protein>
<proteinExistence type="inferred from homology"/>
<feature type="domain" description="Isochorismatase-like" evidence="3">
    <location>
        <begin position="5"/>
        <end position="141"/>
    </location>
</feature>
<dbReference type="RefSeq" id="WP_310256280.1">
    <property type="nucleotide sequence ID" value="NZ_JAVDWA010000001.1"/>
</dbReference>
<dbReference type="Pfam" id="PF00857">
    <property type="entry name" value="Isochorismatase"/>
    <property type="match status" value="1"/>
</dbReference>
<dbReference type="PANTHER" id="PTHR43540:SF14">
    <property type="entry name" value="ISOCHORISMATASE"/>
    <property type="match status" value="1"/>
</dbReference>
<reference evidence="4 5" key="1">
    <citation type="submission" date="2023-07" db="EMBL/GenBank/DDBJ databases">
        <title>Sorghum-associated microbial communities from plants grown in Nebraska, USA.</title>
        <authorList>
            <person name="Schachtman D."/>
        </authorList>
    </citation>
    <scope>NUCLEOTIDE SEQUENCE [LARGE SCALE GENOMIC DNA]</scope>
    <source>
        <strain evidence="4 5">BE211</strain>
    </source>
</reference>
<evidence type="ECO:0000259" key="3">
    <source>
        <dbReference type="Pfam" id="PF00857"/>
    </source>
</evidence>
<organism evidence="4 5">
    <name type="scientific">Fictibacillus barbaricus</name>
    <dbReference type="NCBI Taxonomy" id="182136"/>
    <lineage>
        <taxon>Bacteria</taxon>
        <taxon>Bacillati</taxon>
        <taxon>Bacillota</taxon>
        <taxon>Bacilli</taxon>
        <taxon>Bacillales</taxon>
        <taxon>Fictibacillaceae</taxon>
        <taxon>Fictibacillus</taxon>
    </lineage>
</organism>
<evidence type="ECO:0000313" key="5">
    <source>
        <dbReference type="Proteomes" id="UP001258181"/>
    </source>
</evidence>
<dbReference type="Gene3D" id="3.40.50.850">
    <property type="entry name" value="Isochorismatase-like"/>
    <property type="match status" value="1"/>
</dbReference>